<reference evidence="2" key="1">
    <citation type="journal article" date="2016" name="Sci. Rep.">
        <title>Evaluation of genetic diversity among strains of the human gut commensal Bifidobacterium adolescentis.</title>
        <authorList>
            <person name="Duranti S."/>
            <person name="Milani C."/>
            <person name="Lugli G.A."/>
            <person name="Mancabelli L."/>
            <person name="Turroni F."/>
            <person name="Ferrario C."/>
            <person name="Mangifesta M."/>
            <person name="Viappiani A."/>
            <person name="Sanchez B."/>
            <person name="Margolles A."/>
            <person name="van Sinderen D."/>
            <person name="Ventura M."/>
        </authorList>
    </citation>
    <scope>NUCLEOTIDE SEQUENCE</scope>
    <source>
        <strain evidence="2">703B</strain>
    </source>
</reference>
<evidence type="ECO:0000313" key="2">
    <source>
        <dbReference type="EMBL" id="WNE84581.1"/>
    </source>
</evidence>
<dbReference type="InterPro" id="IPR011604">
    <property type="entry name" value="PDDEXK-like_dom_sf"/>
</dbReference>
<feature type="domain" description="Putative exodeoxyribonuclease 8 PDDEXK-like" evidence="1">
    <location>
        <begin position="27"/>
        <end position="240"/>
    </location>
</feature>
<dbReference type="Pfam" id="PF12684">
    <property type="entry name" value="DUF3799"/>
    <property type="match status" value="1"/>
</dbReference>
<name>A0AAF0VCV8_BIFAD</name>
<dbReference type="Proteomes" id="UP000193179">
    <property type="component" value="Chromosome"/>
</dbReference>
<dbReference type="RefSeq" id="WP_085346252.1">
    <property type="nucleotide sequence ID" value="NZ_CP133648.1"/>
</dbReference>
<gene>
    <name evidence="2" type="ORF">B0703_06090</name>
</gene>
<organism evidence="2 3">
    <name type="scientific">Bifidobacterium adolescentis</name>
    <dbReference type="NCBI Taxonomy" id="1680"/>
    <lineage>
        <taxon>Bacteria</taxon>
        <taxon>Bacillati</taxon>
        <taxon>Actinomycetota</taxon>
        <taxon>Actinomycetes</taxon>
        <taxon>Bifidobacteriales</taxon>
        <taxon>Bifidobacteriaceae</taxon>
        <taxon>Bifidobacterium</taxon>
    </lineage>
</organism>
<dbReference type="InterPro" id="IPR024432">
    <property type="entry name" value="Put_RecE_PDDEXK-like_dom"/>
</dbReference>
<sequence>MTEVKFPSMVDMPDKEYFAHPAIDQTGLKKFMESPRAYAWHKLNPLDNSTLAFGKAAHSLILGSGPKVERKLDGRTKAGKAQAERAKSDDLVILSGSDYEKLQNMVDYAPDMNSLVEGKPEIALFAIDPTTGLQLKGKADWLPDHPDMDGVMWLYDYKTTGHDVQDFTGSAYKFGYHIQAAFYMMLYRLVTGYQGAMGFRFVVQEKQEPYDWMIWELSENDPEISLVAVKQIREALDRLSFYWNNHIPLEDMLNQGLSKTPMPIRFTDWQMNHLIGDDDQWEM</sequence>
<accession>A0AAF0VCV8</accession>
<dbReference type="EMBL" id="CP133648">
    <property type="protein sequence ID" value="WNE84581.1"/>
    <property type="molecule type" value="Genomic_DNA"/>
</dbReference>
<proteinExistence type="predicted"/>
<protein>
    <submittedName>
        <fullName evidence="2">PD-(D/E)XK nuclease-like domain-containing protein</fullName>
    </submittedName>
</protein>
<dbReference type="Gene3D" id="3.90.320.10">
    <property type="match status" value="1"/>
</dbReference>
<dbReference type="AlphaFoldDB" id="A0AAF0VCV8"/>
<evidence type="ECO:0000313" key="3">
    <source>
        <dbReference type="Proteomes" id="UP000193179"/>
    </source>
</evidence>
<evidence type="ECO:0000259" key="1">
    <source>
        <dbReference type="Pfam" id="PF12684"/>
    </source>
</evidence>
<reference evidence="2" key="2">
    <citation type="submission" date="2023-09" db="EMBL/GenBank/DDBJ databases">
        <title>Ecological and genomic based identification of the Bifidobacterium adolescentis prototype of the healthy human gut microbiota.</title>
        <authorList>
            <person name="Lugli G.A."/>
            <person name="Argentini C."/>
            <person name="Tarracchini C."/>
            <person name="Fontana F."/>
            <person name="Alessandri G."/>
            <person name="Mancabelli L."/>
            <person name="Milani C."/>
            <person name="Turroni F."/>
            <person name="Ventura M."/>
        </authorList>
    </citation>
    <scope>NUCLEOTIDE SEQUENCE</scope>
    <source>
        <strain evidence="2">703B</strain>
    </source>
</reference>